<sequence length="116" mass="12053">MQFPELLGLTHKQARDIVSDHAPIYITVGDADPEFVALDGVSVAESADSKSAGGECVNINKAMPNRLDELPHIGPAGAEAVIDARPYQGVDGLTRVSGIGPSRAEEIEASGVVCSL</sequence>
<dbReference type="SMART" id="SM00278">
    <property type="entry name" value="HhH1"/>
    <property type="match status" value="2"/>
</dbReference>
<feature type="domain" description="Helix-hairpin-helix DNA-binding motif class 1" evidence="1">
    <location>
        <begin position="91"/>
        <end position="110"/>
    </location>
</feature>
<protein>
    <submittedName>
        <fullName evidence="2">ComEA family DNA-binding protein</fullName>
    </submittedName>
</protein>
<evidence type="ECO:0000313" key="3">
    <source>
        <dbReference type="Proteomes" id="UP001596015"/>
    </source>
</evidence>
<dbReference type="Proteomes" id="UP001596015">
    <property type="component" value="Unassembled WGS sequence"/>
</dbReference>
<evidence type="ECO:0000259" key="1">
    <source>
        <dbReference type="SMART" id="SM00278"/>
    </source>
</evidence>
<keyword evidence="2" id="KW-0238">DNA-binding</keyword>
<proteinExistence type="predicted"/>
<dbReference type="Pfam" id="PF12836">
    <property type="entry name" value="HHH_3"/>
    <property type="match status" value="1"/>
</dbReference>
<name>A0ABV8X9U0_9GAMM</name>
<comment type="caution">
    <text evidence="2">The sequence shown here is derived from an EMBL/GenBank/DDBJ whole genome shotgun (WGS) entry which is preliminary data.</text>
</comment>
<dbReference type="EMBL" id="JBHSEO010000016">
    <property type="protein sequence ID" value="MFC4415523.1"/>
    <property type="molecule type" value="Genomic_DNA"/>
</dbReference>
<reference evidence="3" key="1">
    <citation type="journal article" date="2019" name="Int. J. Syst. Evol. Microbiol.">
        <title>The Global Catalogue of Microorganisms (GCM) 10K type strain sequencing project: providing services to taxonomists for standard genome sequencing and annotation.</title>
        <authorList>
            <consortium name="The Broad Institute Genomics Platform"/>
            <consortium name="The Broad Institute Genome Sequencing Center for Infectious Disease"/>
            <person name="Wu L."/>
            <person name="Ma J."/>
        </authorList>
    </citation>
    <scope>NUCLEOTIDE SEQUENCE [LARGE SCALE GENOMIC DNA]</scope>
    <source>
        <strain evidence="3">CCUG 49679</strain>
    </source>
</reference>
<gene>
    <name evidence="2" type="ORF">ACFO0E_03760</name>
</gene>
<organism evidence="2 3">
    <name type="scientific">Chromohalobacter beijerinckii</name>
    <dbReference type="NCBI Taxonomy" id="86179"/>
    <lineage>
        <taxon>Bacteria</taxon>
        <taxon>Pseudomonadati</taxon>
        <taxon>Pseudomonadota</taxon>
        <taxon>Gammaproteobacteria</taxon>
        <taxon>Oceanospirillales</taxon>
        <taxon>Halomonadaceae</taxon>
        <taxon>Chromohalobacter</taxon>
    </lineage>
</organism>
<evidence type="ECO:0000313" key="2">
    <source>
        <dbReference type="EMBL" id="MFC4415523.1"/>
    </source>
</evidence>
<dbReference type="SUPFAM" id="SSF81585">
    <property type="entry name" value="PsbU/PolX domain-like"/>
    <property type="match status" value="1"/>
</dbReference>
<dbReference type="InterPro" id="IPR003583">
    <property type="entry name" value="Hlx-hairpin-Hlx_DNA-bd_motif"/>
</dbReference>
<keyword evidence="3" id="KW-1185">Reference proteome</keyword>
<feature type="domain" description="Helix-hairpin-helix DNA-binding motif class 1" evidence="1">
    <location>
        <begin position="65"/>
        <end position="84"/>
    </location>
</feature>
<accession>A0ABV8X9U0</accession>
<dbReference type="GO" id="GO:0003677">
    <property type="term" value="F:DNA binding"/>
    <property type="evidence" value="ECO:0007669"/>
    <property type="project" value="UniProtKB-KW"/>
</dbReference>
<dbReference type="Gene3D" id="1.10.150.320">
    <property type="entry name" value="Photosystem II 12 kDa extrinsic protein"/>
    <property type="match status" value="1"/>
</dbReference>